<gene>
    <name evidence="2" type="ORF">X801_10840</name>
</gene>
<protein>
    <submittedName>
        <fullName evidence="2">Uncharacterized protein</fullName>
    </submittedName>
</protein>
<dbReference type="EMBL" id="KV907444">
    <property type="protein sequence ID" value="OON13388.1"/>
    <property type="molecule type" value="Genomic_DNA"/>
</dbReference>
<organism evidence="2 3">
    <name type="scientific">Opisthorchis viverrini</name>
    <name type="common">Southeast Asian liver fluke</name>
    <dbReference type="NCBI Taxonomy" id="6198"/>
    <lineage>
        <taxon>Eukaryota</taxon>
        <taxon>Metazoa</taxon>
        <taxon>Spiralia</taxon>
        <taxon>Lophotrochozoa</taxon>
        <taxon>Platyhelminthes</taxon>
        <taxon>Trematoda</taxon>
        <taxon>Digenea</taxon>
        <taxon>Opisthorchiida</taxon>
        <taxon>Opisthorchiata</taxon>
        <taxon>Opisthorchiidae</taxon>
        <taxon>Opisthorchis</taxon>
    </lineage>
</organism>
<evidence type="ECO:0000313" key="2">
    <source>
        <dbReference type="EMBL" id="OON13388.1"/>
    </source>
</evidence>
<feature type="coiled-coil region" evidence="1">
    <location>
        <begin position="19"/>
        <end position="126"/>
    </location>
</feature>
<feature type="non-terminal residue" evidence="2">
    <location>
        <position position="1"/>
    </location>
</feature>
<keyword evidence="1" id="KW-0175">Coiled coil</keyword>
<dbReference type="Proteomes" id="UP000243686">
    <property type="component" value="Unassembled WGS sequence"/>
</dbReference>
<proteinExistence type="predicted"/>
<evidence type="ECO:0000313" key="3">
    <source>
        <dbReference type="Proteomes" id="UP000243686"/>
    </source>
</evidence>
<sequence length="133" mass="14820">SATEGGTEGGTGGPTPQQLKTLELQNERMKEALVKLRDLANQDKQEIAKLGKEVTVLESEVSQLTTEKERLSTELKQSLEQMIELKEQVDAALGADQMVGQLTQRNLELEEKLDRLTEERNDLVSDPLFCADH</sequence>
<accession>A0A1S8WG20</accession>
<reference evidence="2 3" key="1">
    <citation type="submission" date="2015-03" db="EMBL/GenBank/DDBJ databases">
        <title>Draft genome of the nematode, Opisthorchis viverrini.</title>
        <authorList>
            <person name="Mitreva M."/>
        </authorList>
    </citation>
    <scope>NUCLEOTIDE SEQUENCE [LARGE SCALE GENOMIC DNA]</scope>
    <source>
        <strain evidence="2">Khon Kaen</strain>
    </source>
</reference>
<dbReference type="SUPFAM" id="SSF90257">
    <property type="entry name" value="Myosin rod fragments"/>
    <property type="match status" value="1"/>
</dbReference>
<dbReference type="AlphaFoldDB" id="A0A1S8WG20"/>
<keyword evidence="3" id="KW-1185">Reference proteome</keyword>
<evidence type="ECO:0000256" key="1">
    <source>
        <dbReference type="SAM" id="Coils"/>
    </source>
</evidence>
<name>A0A1S8WG20_OPIVI</name>